<dbReference type="InterPro" id="IPR023631">
    <property type="entry name" value="Amidase_dom"/>
</dbReference>
<dbReference type="InterPro" id="IPR020556">
    <property type="entry name" value="Amidase_CS"/>
</dbReference>
<dbReference type="Pfam" id="PF01425">
    <property type="entry name" value="Amidase"/>
    <property type="match status" value="1"/>
</dbReference>
<dbReference type="Gene3D" id="3.90.1300.10">
    <property type="entry name" value="Amidase signature (AS) domain"/>
    <property type="match status" value="1"/>
</dbReference>
<name>A0A8B2NG74_9HYPH</name>
<reference evidence="2 3" key="1">
    <citation type="submission" date="2018-05" db="EMBL/GenBank/DDBJ databases">
        <title>Acuticoccus sediminis sp. nov., isolated from deep-sea sediment of Indian Ocean.</title>
        <authorList>
            <person name="Liu X."/>
            <person name="Lai Q."/>
            <person name="Du Y."/>
            <person name="Sun F."/>
            <person name="Zhang X."/>
            <person name="Wang S."/>
            <person name="Shao Z."/>
        </authorList>
    </citation>
    <scope>NUCLEOTIDE SEQUENCE [LARGE SCALE GENOMIC DNA]</scope>
    <source>
        <strain evidence="2 3">PTG4-2</strain>
    </source>
</reference>
<dbReference type="EMBL" id="QHHQ01000007">
    <property type="protein sequence ID" value="RAH98250.1"/>
    <property type="molecule type" value="Genomic_DNA"/>
</dbReference>
<dbReference type="SUPFAM" id="SSF75304">
    <property type="entry name" value="Amidase signature (AS) enzymes"/>
    <property type="match status" value="1"/>
</dbReference>
<sequence length="371" mass="38475">MTPKDPFNAFVDLVPEPGPGPRLAVKDMIAVEGLLQTAGLPVRAGRRASRDARVVTRFREAGYAVVGSTATDEAGFGTMTAAVANPRHPGRAVGGSSGGSAAAVAAGLADIGLGTDTGGSVRIPAAYCDLTSYKPTNERAEMDGVLPLSPAFDVVGVMARTLGDLAPVAPFLVDRWDGVDAAPARLTFAVDELGAADVFVAETFAPIARAFGAAPFASPLPYEPVAIAHSDLVCADALAVHREDWGRAPYLFPPLSASGLAYAATLSASHLAEARRICERARAVWRAAMAPDQVLILPTLPMAPAARQAETVVLRGEVVPITNANIRLTEMFNIAGLPVVVAPVDGLSVQFVAAAGRDEWLLATVRRLLGA</sequence>
<evidence type="ECO:0000313" key="2">
    <source>
        <dbReference type="EMBL" id="RAH98250.1"/>
    </source>
</evidence>
<comment type="caution">
    <text evidence="2">The sequence shown here is derived from an EMBL/GenBank/DDBJ whole genome shotgun (WGS) entry which is preliminary data.</text>
</comment>
<dbReference type="Proteomes" id="UP000249590">
    <property type="component" value="Unassembled WGS sequence"/>
</dbReference>
<proteinExistence type="predicted"/>
<evidence type="ECO:0000313" key="3">
    <source>
        <dbReference type="Proteomes" id="UP000249590"/>
    </source>
</evidence>
<feature type="domain" description="Amidase" evidence="1">
    <location>
        <begin position="23"/>
        <end position="176"/>
    </location>
</feature>
<protein>
    <recommendedName>
        <fullName evidence="1">Amidase domain-containing protein</fullName>
    </recommendedName>
</protein>
<gene>
    <name evidence="2" type="ORF">DLJ53_26435</name>
</gene>
<dbReference type="RefSeq" id="WP_111351037.1">
    <property type="nucleotide sequence ID" value="NZ_QHHQ01000007.1"/>
</dbReference>
<evidence type="ECO:0000259" key="1">
    <source>
        <dbReference type="Pfam" id="PF01425"/>
    </source>
</evidence>
<dbReference type="OrthoDB" id="9811471at2"/>
<organism evidence="2 3">
    <name type="scientific">Acuticoccus sediminis</name>
    <dbReference type="NCBI Taxonomy" id="2184697"/>
    <lineage>
        <taxon>Bacteria</taxon>
        <taxon>Pseudomonadati</taxon>
        <taxon>Pseudomonadota</taxon>
        <taxon>Alphaproteobacteria</taxon>
        <taxon>Hyphomicrobiales</taxon>
        <taxon>Amorphaceae</taxon>
        <taxon>Acuticoccus</taxon>
    </lineage>
</organism>
<dbReference type="PROSITE" id="PS00571">
    <property type="entry name" value="AMIDASES"/>
    <property type="match status" value="1"/>
</dbReference>
<accession>A0A8B2NG74</accession>
<dbReference type="PANTHER" id="PTHR46310:SF7">
    <property type="entry name" value="AMIDASE 1"/>
    <property type="match status" value="1"/>
</dbReference>
<keyword evidence="3" id="KW-1185">Reference proteome</keyword>
<dbReference type="PANTHER" id="PTHR46310">
    <property type="entry name" value="AMIDASE 1"/>
    <property type="match status" value="1"/>
</dbReference>
<dbReference type="AlphaFoldDB" id="A0A8B2NG74"/>
<dbReference type="InterPro" id="IPR036928">
    <property type="entry name" value="AS_sf"/>
</dbReference>